<reference evidence="10" key="1">
    <citation type="journal article" date="2019" name="Int. J. Syst. Evol. Microbiol.">
        <title>The Global Catalogue of Microorganisms (GCM) 10K type strain sequencing project: providing services to taxonomists for standard genome sequencing and annotation.</title>
        <authorList>
            <consortium name="The Broad Institute Genomics Platform"/>
            <consortium name="The Broad Institute Genome Sequencing Center for Infectious Disease"/>
            <person name="Wu L."/>
            <person name="Ma J."/>
        </authorList>
    </citation>
    <scope>NUCLEOTIDE SEQUENCE [LARGE SCALE GENOMIC DNA]</scope>
    <source>
        <strain evidence="10">CCM 8937</strain>
    </source>
</reference>
<dbReference type="PROSITE" id="PS50847">
    <property type="entry name" value="GRAM_POS_ANCHORING"/>
    <property type="match status" value="1"/>
</dbReference>
<accession>A0ABW4BJK3</accession>
<keyword evidence="6" id="KW-1133">Transmembrane helix</keyword>
<name>A0ABW4BJK3_9LACO</name>
<feature type="compositionally biased region" description="Polar residues" evidence="5">
    <location>
        <begin position="321"/>
        <end position="331"/>
    </location>
</feature>
<keyword evidence="3 7" id="KW-0732">Signal</keyword>
<feature type="compositionally biased region" description="Acidic residues" evidence="5">
    <location>
        <begin position="228"/>
        <end position="254"/>
    </location>
</feature>
<keyword evidence="1" id="KW-0134">Cell wall</keyword>
<dbReference type="NCBIfam" id="TIGR01167">
    <property type="entry name" value="LPXTG_anchor"/>
    <property type="match status" value="1"/>
</dbReference>
<feature type="domain" description="Gram-positive cocci surface proteins LPxTG" evidence="8">
    <location>
        <begin position="340"/>
        <end position="377"/>
    </location>
</feature>
<dbReference type="Pfam" id="PF00746">
    <property type="entry name" value="Gram_pos_anchor"/>
    <property type="match status" value="1"/>
</dbReference>
<dbReference type="Pfam" id="PF07523">
    <property type="entry name" value="Big_3"/>
    <property type="match status" value="2"/>
</dbReference>
<evidence type="ECO:0000256" key="4">
    <source>
        <dbReference type="ARBA" id="ARBA00023088"/>
    </source>
</evidence>
<dbReference type="Proteomes" id="UP001597191">
    <property type="component" value="Unassembled WGS sequence"/>
</dbReference>
<sequence>MTKKLTTIAITSAAAILLGVTLSSVPVQAADNNEKTVTNAQQLAQQKSFDEVSDEDGQAKLVAHPSEMLAERYSWNYWSPTENLDEVTDENGNDVDFEDVTVIGTVDTNKAGVYPITYQYGKLSVTIEVTMLENTATLIVPDQTVMVGDEWDPFEEVEGVNLWGGELTRDKLYVTGYYDLNTPGVYELEYQSDHRTTTMKLTVLAKDDGNGDDGSTNGGGNEPGDVGDPNDSDGNEEPSDGDDQSDSNETDDQTTTEPGTGNDTDSDQGQTSPDLGGANQNGVNDGDNQSTLTKPTAPSQPTTNNQATANSAPAVAKDDQPVNQKAPLSTEDQAKAAVTLPKTGERRQGYGATILGLAILTLSSLAVLVVKYRRRRN</sequence>
<dbReference type="InterPro" id="IPR022038">
    <property type="entry name" value="Ig-like_bact"/>
</dbReference>
<evidence type="ECO:0000256" key="3">
    <source>
        <dbReference type="ARBA" id="ARBA00022729"/>
    </source>
</evidence>
<evidence type="ECO:0000256" key="2">
    <source>
        <dbReference type="ARBA" id="ARBA00022525"/>
    </source>
</evidence>
<keyword evidence="2" id="KW-0964">Secreted</keyword>
<feature type="region of interest" description="Disordered" evidence="5">
    <location>
        <begin position="205"/>
        <end position="333"/>
    </location>
</feature>
<dbReference type="InterPro" id="IPR013783">
    <property type="entry name" value="Ig-like_fold"/>
</dbReference>
<evidence type="ECO:0000259" key="8">
    <source>
        <dbReference type="PROSITE" id="PS50847"/>
    </source>
</evidence>
<keyword evidence="10" id="KW-1185">Reference proteome</keyword>
<comment type="caution">
    <text evidence="9">The sequence shown here is derived from an EMBL/GenBank/DDBJ whole genome shotgun (WGS) entry which is preliminary data.</text>
</comment>
<evidence type="ECO:0000256" key="1">
    <source>
        <dbReference type="ARBA" id="ARBA00022512"/>
    </source>
</evidence>
<protein>
    <submittedName>
        <fullName evidence="9">Bacterial Ig-like domain-containing protein</fullName>
    </submittedName>
</protein>
<keyword evidence="4" id="KW-0572">Peptidoglycan-anchor</keyword>
<dbReference type="RefSeq" id="WP_125650728.1">
    <property type="nucleotide sequence ID" value="NZ_JBHTOH010000002.1"/>
</dbReference>
<organism evidence="9 10">
    <name type="scientific">Lapidilactobacillus gannanensis</name>
    <dbReference type="NCBI Taxonomy" id="2486002"/>
    <lineage>
        <taxon>Bacteria</taxon>
        <taxon>Bacillati</taxon>
        <taxon>Bacillota</taxon>
        <taxon>Bacilli</taxon>
        <taxon>Lactobacillales</taxon>
        <taxon>Lactobacillaceae</taxon>
        <taxon>Lapidilactobacillus</taxon>
    </lineage>
</organism>
<feature type="chain" id="PRO_5045143450" evidence="7">
    <location>
        <begin position="30"/>
        <end position="377"/>
    </location>
</feature>
<evidence type="ECO:0000313" key="10">
    <source>
        <dbReference type="Proteomes" id="UP001597191"/>
    </source>
</evidence>
<keyword evidence="6" id="KW-0812">Transmembrane</keyword>
<feature type="signal peptide" evidence="7">
    <location>
        <begin position="1"/>
        <end position="29"/>
    </location>
</feature>
<dbReference type="InterPro" id="IPR019931">
    <property type="entry name" value="LPXTG_anchor"/>
</dbReference>
<evidence type="ECO:0000313" key="9">
    <source>
        <dbReference type="EMBL" id="MFD1410038.1"/>
    </source>
</evidence>
<proteinExistence type="predicted"/>
<dbReference type="Gene3D" id="2.60.40.10">
    <property type="entry name" value="Immunoglobulins"/>
    <property type="match status" value="2"/>
</dbReference>
<gene>
    <name evidence="9" type="ORF">ACFQ4R_00105</name>
</gene>
<evidence type="ECO:0000256" key="5">
    <source>
        <dbReference type="SAM" id="MobiDB-lite"/>
    </source>
</evidence>
<evidence type="ECO:0000256" key="7">
    <source>
        <dbReference type="SAM" id="SignalP"/>
    </source>
</evidence>
<dbReference type="EMBL" id="JBHTOH010000002">
    <property type="protein sequence ID" value="MFD1410038.1"/>
    <property type="molecule type" value="Genomic_DNA"/>
</dbReference>
<evidence type="ECO:0000256" key="6">
    <source>
        <dbReference type="SAM" id="Phobius"/>
    </source>
</evidence>
<keyword evidence="6" id="KW-0472">Membrane</keyword>
<feature type="compositionally biased region" description="Polar residues" evidence="5">
    <location>
        <begin position="255"/>
        <end position="311"/>
    </location>
</feature>
<feature type="transmembrane region" description="Helical" evidence="6">
    <location>
        <begin position="349"/>
        <end position="370"/>
    </location>
</feature>